<dbReference type="AlphaFoldDB" id="G4Z7J4"/>
<evidence type="ECO:0000256" key="5">
    <source>
        <dbReference type="ARBA" id="ARBA00023152"/>
    </source>
</evidence>
<dbReference type="SMART" id="SM01193">
    <property type="entry name" value="Enolase_N"/>
    <property type="match status" value="1"/>
</dbReference>
<feature type="region of interest" description="Disordered" evidence="7">
    <location>
        <begin position="1"/>
        <end position="23"/>
    </location>
</feature>
<evidence type="ECO:0000256" key="7">
    <source>
        <dbReference type="SAM" id="MobiDB-lite"/>
    </source>
</evidence>
<dbReference type="InterPro" id="IPR029017">
    <property type="entry name" value="Enolase-like_N"/>
</dbReference>
<dbReference type="EMBL" id="JH159153">
    <property type="protein sequence ID" value="EGZ20397.1"/>
    <property type="molecule type" value="Genomic_DNA"/>
</dbReference>
<dbReference type="SUPFAM" id="SSF47391">
    <property type="entry name" value="Dimerization-anchoring domain of cAMP-dependent PK regulatory subunit"/>
    <property type="match status" value="1"/>
</dbReference>
<dbReference type="InParanoid" id="G4Z7J4"/>
<name>G4Z7J4_PHYSP</name>
<dbReference type="InterPro" id="IPR020810">
    <property type="entry name" value="Enolase_C"/>
</dbReference>
<organism evidence="10 11">
    <name type="scientific">Phytophthora sojae (strain P6497)</name>
    <name type="common">Soybean stem and root rot agent</name>
    <name type="synonym">Phytophthora megasperma f. sp. glycines</name>
    <dbReference type="NCBI Taxonomy" id="1094619"/>
    <lineage>
        <taxon>Eukaryota</taxon>
        <taxon>Sar</taxon>
        <taxon>Stramenopiles</taxon>
        <taxon>Oomycota</taxon>
        <taxon>Peronosporomycetes</taxon>
        <taxon>Peronosporales</taxon>
        <taxon>Peronosporaceae</taxon>
        <taxon>Phytophthora</taxon>
    </lineage>
</organism>
<dbReference type="RefSeq" id="XP_009523114.1">
    <property type="nucleotide sequence ID" value="XM_009524819.1"/>
</dbReference>
<dbReference type="STRING" id="1094619.G4Z7J4"/>
<feature type="compositionally biased region" description="Acidic residues" evidence="7">
    <location>
        <begin position="11"/>
        <end position="21"/>
    </location>
</feature>
<dbReference type="InterPro" id="IPR000941">
    <property type="entry name" value="Enolase"/>
</dbReference>
<dbReference type="SMART" id="SM01192">
    <property type="entry name" value="Enolase_C"/>
    <property type="match status" value="1"/>
</dbReference>
<dbReference type="KEGG" id="psoj:PHYSODRAFT_491966"/>
<dbReference type="GO" id="GO:0004634">
    <property type="term" value="F:phosphopyruvate hydratase activity"/>
    <property type="evidence" value="ECO:0007669"/>
    <property type="project" value="UniProtKB-EC"/>
</dbReference>
<evidence type="ECO:0000256" key="3">
    <source>
        <dbReference type="ARBA" id="ARBA00012058"/>
    </source>
</evidence>
<evidence type="ECO:0000259" key="9">
    <source>
        <dbReference type="SMART" id="SM01193"/>
    </source>
</evidence>
<keyword evidence="6" id="KW-0456">Lyase</keyword>
<feature type="compositionally biased region" description="Acidic residues" evidence="7">
    <location>
        <begin position="361"/>
        <end position="370"/>
    </location>
</feature>
<dbReference type="SUPFAM" id="SSF54826">
    <property type="entry name" value="Enolase N-terminal domain-like"/>
    <property type="match status" value="1"/>
</dbReference>
<dbReference type="PANTHER" id="PTHR11902:SF1">
    <property type="entry name" value="ENOLASE"/>
    <property type="match status" value="1"/>
</dbReference>
<dbReference type="Gene3D" id="3.30.390.10">
    <property type="entry name" value="Enolase-like, N-terminal domain"/>
    <property type="match status" value="1"/>
</dbReference>
<evidence type="ECO:0000256" key="2">
    <source>
        <dbReference type="ARBA" id="ARBA00009604"/>
    </source>
</evidence>
<dbReference type="PANTHER" id="PTHR11902">
    <property type="entry name" value="ENOLASE"/>
    <property type="match status" value="1"/>
</dbReference>
<accession>G4Z7J4</accession>
<dbReference type="GO" id="GO:0000287">
    <property type="term" value="F:magnesium ion binding"/>
    <property type="evidence" value="ECO:0007669"/>
    <property type="project" value="InterPro"/>
</dbReference>
<dbReference type="GeneID" id="20656769"/>
<dbReference type="Gene3D" id="3.20.20.120">
    <property type="entry name" value="Enolase-like C-terminal domain"/>
    <property type="match status" value="1"/>
</dbReference>
<keyword evidence="11" id="KW-1185">Reference proteome</keyword>
<dbReference type="SMR" id="G4Z7J4"/>
<evidence type="ECO:0000313" key="10">
    <source>
        <dbReference type="EMBL" id="EGZ20397.1"/>
    </source>
</evidence>
<dbReference type="OMA" id="PFLMLSS"/>
<feature type="domain" description="Enolase N-terminal" evidence="9">
    <location>
        <begin position="74"/>
        <end position="217"/>
    </location>
</feature>
<dbReference type="Pfam" id="PF00113">
    <property type="entry name" value="Enolase_C"/>
    <property type="match status" value="2"/>
</dbReference>
<dbReference type="GO" id="GO:0000015">
    <property type="term" value="C:phosphopyruvate hydratase complex"/>
    <property type="evidence" value="ECO:0007669"/>
    <property type="project" value="InterPro"/>
</dbReference>
<evidence type="ECO:0000256" key="1">
    <source>
        <dbReference type="ARBA" id="ARBA00005031"/>
    </source>
</evidence>
<protein>
    <recommendedName>
        <fullName evidence="3">phosphopyruvate hydratase</fullName>
        <ecNumber evidence="3">4.2.1.11</ecNumber>
    </recommendedName>
</protein>
<reference evidence="10 11" key="1">
    <citation type="journal article" date="2006" name="Science">
        <title>Phytophthora genome sequences uncover evolutionary origins and mechanisms of pathogenesis.</title>
        <authorList>
            <person name="Tyler B.M."/>
            <person name="Tripathy S."/>
            <person name="Zhang X."/>
            <person name="Dehal P."/>
            <person name="Jiang R.H."/>
            <person name="Aerts A."/>
            <person name="Arredondo F.D."/>
            <person name="Baxter L."/>
            <person name="Bensasson D."/>
            <person name="Beynon J.L."/>
            <person name="Chapman J."/>
            <person name="Damasceno C.M."/>
            <person name="Dorrance A.E."/>
            <person name="Dou D."/>
            <person name="Dickerman A.W."/>
            <person name="Dubchak I.L."/>
            <person name="Garbelotto M."/>
            <person name="Gijzen M."/>
            <person name="Gordon S.G."/>
            <person name="Govers F."/>
            <person name="Grunwald N.J."/>
            <person name="Huang W."/>
            <person name="Ivors K.L."/>
            <person name="Jones R.W."/>
            <person name="Kamoun S."/>
            <person name="Krampis K."/>
            <person name="Lamour K.H."/>
            <person name="Lee M.K."/>
            <person name="McDonald W.H."/>
            <person name="Medina M."/>
            <person name="Meijer H.J."/>
            <person name="Nordberg E.K."/>
            <person name="Maclean D.J."/>
            <person name="Ospina-Giraldo M.D."/>
            <person name="Morris P.F."/>
            <person name="Phuntumart V."/>
            <person name="Putnam N.H."/>
            <person name="Rash S."/>
            <person name="Rose J.K."/>
            <person name="Sakihama Y."/>
            <person name="Salamov A.A."/>
            <person name="Savidor A."/>
            <person name="Scheuring C.F."/>
            <person name="Smith B.M."/>
            <person name="Sobral B.W."/>
            <person name="Terry A."/>
            <person name="Torto-Alalibo T.A."/>
            <person name="Win J."/>
            <person name="Xu Z."/>
            <person name="Zhang H."/>
            <person name="Grigoriev I.V."/>
            <person name="Rokhsar D.S."/>
            <person name="Boore J.L."/>
        </authorList>
    </citation>
    <scope>NUCLEOTIDE SEQUENCE [LARGE SCALE GENOMIC DNA]</scope>
    <source>
        <strain evidence="10 11">P6497</strain>
    </source>
</reference>
<proteinExistence type="inferred from homology"/>
<keyword evidence="5" id="KW-0324">Glycolysis</keyword>
<comment type="similarity">
    <text evidence="2">Belongs to the enolase family.</text>
</comment>
<dbReference type="InterPro" id="IPR020811">
    <property type="entry name" value="Enolase_N"/>
</dbReference>
<feature type="domain" description="Enolase C-terminal TIM barrel" evidence="8">
    <location>
        <begin position="227"/>
        <end position="585"/>
    </location>
</feature>
<comment type="pathway">
    <text evidence="1">Carbohydrate degradation; glycolysis; pyruvate from D-glyceraldehyde 3-phosphate: step 4/5.</text>
</comment>
<evidence type="ECO:0000256" key="4">
    <source>
        <dbReference type="ARBA" id="ARBA00022842"/>
    </source>
</evidence>
<evidence type="ECO:0000313" key="11">
    <source>
        <dbReference type="Proteomes" id="UP000002640"/>
    </source>
</evidence>
<keyword evidence="4" id="KW-0460">Magnesium</keyword>
<dbReference type="UniPathway" id="UPA00109">
    <property type="reaction ID" value="UER00187"/>
</dbReference>
<sequence length="585" mass="62748">MPQQQHNLRDEQDEDDDEEEQVRERDLVEAYVAEHALESSLNDVINQVVASRPEDPFLMLSSLLYARATTKRGIFFVQVAEVLDASGEPTVLVRLHTGKGVFEGCCSSEAVGITDRECSAQFKDLDADDNAEEGDTPTYVPPNKQRYGGHGYAKIAAIAQELLIEKLVNTEPSDQGALDDVLQGLEATVGRNVCLATSLAICQAGAKYAELPLWDYVAKLQELPPENQCVPMPLFSVVNGGKYASNKLFAQEVLMTPTSAASFADALQIAVEFNTALRVQLETHGVGFTNRGAFGGFAPQLQTLAEVFQILRATLDEVRARLEDPDGAAISLASASPLRVDFGVDFAASEFVLQQTRTDGEGADQNDEDNDTPRSFTYNTDRWVPGSSGALKNSDELLDIMRSSVKELELTTVVDPFDAGDIKSFAALHSAENDVDGSALNSGDPVDAANEEVKGNNAGLGGDPNCRVQIVGRNAVERYGLSALNEERACNTVLLVLHQFPTVTKLLQAITNAQHLGLAVVLGASGGQLGADAEILSALAMGSGVGQVKFGGVLGAECLDRYRKLLLESQEPGAPPFVGAKAYRR</sequence>
<dbReference type="EC" id="4.2.1.11" evidence="3"/>
<evidence type="ECO:0000256" key="6">
    <source>
        <dbReference type="ARBA" id="ARBA00023239"/>
    </source>
</evidence>
<gene>
    <name evidence="10" type="ORF">PHYSODRAFT_491966</name>
</gene>
<dbReference type="GO" id="GO:0006096">
    <property type="term" value="P:glycolytic process"/>
    <property type="evidence" value="ECO:0007669"/>
    <property type="project" value="UniProtKB-UniPathway"/>
</dbReference>
<evidence type="ECO:0000259" key="8">
    <source>
        <dbReference type="SMART" id="SM01192"/>
    </source>
</evidence>
<feature type="region of interest" description="Disordered" evidence="7">
    <location>
        <begin position="355"/>
        <end position="379"/>
    </location>
</feature>
<dbReference type="CDD" id="cd22962">
    <property type="entry name" value="DD_AtENO3-like"/>
    <property type="match status" value="1"/>
</dbReference>
<dbReference type="Proteomes" id="UP000002640">
    <property type="component" value="Unassembled WGS sequence"/>
</dbReference>
<dbReference type="SUPFAM" id="SSF51604">
    <property type="entry name" value="Enolase C-terminal domain-like"/>
    <property type="match status" value="1"/>
</dbReference>
<dbReference type="InterPro" id="IPR036849">
    <property type="entry name" value="Enolase-like_C_sf"/>
</dbReference>
<dbReference type="Pfam" id="PF03952">
    <property type="entry name" value="Enolase_N"/>
    <property type="match status" value="1"/>
</dbReference>